<protein>
    <submittedName>
        <fullName evidence="1">Putative beta-phosphoglucomutase (Beta-PGM)</fullName>
    </submittedName>
</protein>
<dbReference type="SUPFAM" id="SSF56784">
    <property type="entry name" value="HAD-like"/>
    <property type="match status" value="1"/>
</dbReference>
<dbReference type="InterPro" id="IPR023214">
    <property type="entry name" value="HAD_sf"/>
</dbReference>
<dbReference type="NCBIfam" id="TIGR01509">
    <property type="entry name" value="HAD-SF-IA-v3"/>
    <property type="match status" value="1"/>
</dbReference>
<dbReference type="Pfam" id="PF00702">
    <property type="entry name" value="Hydrolase"/>
    <property type="match status" value="1"/>
</dbReference>
<dbReference type="HOGENOM" id="CLU_045011_13_3_12"/>
<dbReference type="CDD" id="cd07505">
    <property type="entry name" value="HAD_BPGM-like"/>
    <property type="match status" value="1"/>
</dbReference>
<reference evidence="2" key="1">
    <citation type="submission" date="2009-12" db="EMBL/GenBank/DDBJ databases">
        <title>Complete sequence of Treponema primitia strain ZAS-2.</title>
        <authorList>
            <person name="Tetu S.G."/>
            <person name="Matson E."/>
            <person name="Ren Q."/>
            <person name="Seshadri R."/>
            <person name="Elbourne L."/>
            <person name="Hassan K.A."/>
            <person name="Durkin A."/>
            <person name="Radune D."/>
            <person name="Mohamoud Y."/>
            <person name="Shay R."/>
            <person name="Jin S."/>
            <person name="Zhang X."/>
            <person name="Lucey K."/>
            <person name="Ballor N.R."/>
            <person name="Ottesen E."/>
            <person name="Rosenthal R."/>
            <person name="Allen A."/>
            <person name="Leadbetter J.R."/>
            <person name="Paulsen I.T."/>
        </authorList>
    </citation>
    <scope>NUCLEOTIDE SEQUENCE [LARGE SCALE GENOMIC DNA]</scope>
    <source>
        <strain evidence="2">ATCC BAA-887 / DSM 12427 / ZAS-2</strain>
    </source>
</reference>
<dbReference type="KEGG" id="tpi:TREPR_3817"/>
<evidence type="ECO:0000313" key="1">
    <source>
        <dbReference type="EMBL" id="AEF84410.1"/>
    </source>
</evidence>
<dbReference type="AlphaFoldDB" id="F5YPM5"/>
<dbReference type="SFLD" id="SFLDS00003">
    <property type="entry name" value="Haloacid_Dehalogenase"/>
    <property type="match status" value="1"/>
</dbReference>
<dbReference type="InterPro" id="IPR036412">
    <property type="entry name" value="HAD-like_sf"/>
</dbReference>
<accession>F5YPM5</accession>
<dbReference type="InterPro" id="IPR006439">
    <property type="entry name" value="HAD-SF_hydro_IA"/>
</dbReference>
<dbReference type="STRING" id="545694.TREPR_3817"/>
<dbReference type="PANTHER" id="PTHR18901">
    <property type="entry name" value="2-DEOXYGLUCOSE-6-PHOSPHATE PHOSPHATASE 2"/>
    <property type="match status" value="1"/>
</dbReference>
<dbReference type="EMBL" id="CP001843">
    <property type="protein sequence ID" value="AEF84410.1"/>
    <property type="molecule type" value="Genomic_DNA"/>
</dbReference>
<name>F5YPM5_TREPZ</name>
<dbReference type="SFLD" id="SFLDG01129">
    <property type="entry name" value="C1.5:_HAD__Beta-PGM__Phosphata"/>
    <property type="match status" value="1"/>
</dbReference>
<gene>
    <name evidence="1" type="ordered locus">TREPR_3817</name>
</gene>
<reference evidence="1 2" key="2">
    <citation type="journal article" date="2011" name="ISME J.">
        <title>RNA-seq reveals cooperative metabolic interactions between two termite-gut spirochete species in co-culture.</title>
        <authorList>
            <person name="Rosenthal A.Z."/>
            <person name="Matson E.G."/>
            <person name="Eldar A."/>
            <person name="Leadbetter J.R."/>
        </authorList>
    </citation>
    <scope>NUCLEOTIDE SEQUENCE [LARGE SCALE GENOMIC DNA]</scope>
    <source>
        <strain evidence="2">ATCC BAA-887 / DSM 12427 / ZAS-2</strain>
    </source>
</reference>
<dbReference type="InterPro" id="IPR023198">
    <property type="entry name" value="PGP-like_dom2"/>
</dbReference>
<dbReference type="Gene3D" id="1.10.150.240">
    <property type="entry name" value="Putative phosphatase, domain 2"/>
    <property type="match status" value="1"/>
</dbReference>
<keyword evidence="2" id="KW-1185">Reference proteome</keyword>
<dbReference type="eggNOG" id="COG0637">
    <property type="taxonomic scope" value="Bacteria"/>
</dbReference>
<dbReference type="Proteomes" id="UP000009223">
    <property type="component" value="Chromosome"/>
</dbReference>
<organism evidence="1 2">
    <name type="scientific">Treponema primitia (strain ATCC BAA-887 / DSM 12427 / ZAS-2)</name>
    <dbReference type="NCBI Taxonomy" id="545694"/>
    <lineage>
        <taxon>Bacteria</taxon>
        <taxon>Pseudomonadati</taxon>
        <taxon>Spirochaetota</taxon>
        <taxon>Spirochaetia</taxon>
        <taxon>Spirochaetales</taxon>
        <taxon>Treponemataceae</taxon>
        <taxon>Treponema</taxon>
    </lineage>
</organism>
<dbReference type="Gene3D" id="3.40.50.1000">
    <property type="entry name" value="HAD superfamily/HAD-like"/>
    <property type="match status" value="1"/>
</dbReference>
<proteinExistence type="predicted"/>
<dbReference type="PANTHER" id="PTHR18901:SF38">
    <property type="entry name" value="PSEUDOURIDINE-5'-PHOSPHATASE"/>
    <property type="match status" value="1"/>
</dbReference>
<evidence type="ECO:0000313" key="2">
    <source>
        <dbReference type="Proteomes" id="UP000009223"/>
    </source>
</evidence>
<dbReference type="OrthoDB" id="9797743at2"/>
<sequence length="230" mass="25253">MEPTFGKAPPLGAPFLPNAVIFDMDGLMIDSERPGIRAWIDAARELGWDMAEELILQAVGRNEESTKNLLIDAFGPGFPYEKVRDLTRERIIERAEKEGIPHRPGLIALLDHLAALKVPLGVATSTDREAALWKLRKAGILERFSAMTFGDEIRRGKPDPDIFLLAAARLGEAPRDCIGFEDSPAGLMALHAAGIRSVFVKDILEPSPEVLATVWHRCADLAEARALFGH</sequence>
<dbReference type="RefSeq" id="WP_015706518.1">
    <property type="nucleotide sequence ID" value="NC_015578.1"/>
</dbReference>